<dbReference type="CDD" id="cd08977">
    <property type="entry name" value="SusD"/>
    <property type="match status" value="1"/>
</dbReference>
<accession>A0A521EYR9</accession>
<gene>
    <name evidence="8" type="ORF">SAMN06265219_11417</name>
</gene>
<evidence type="ECO:0000259" key="7">
    <source>
        <dbReference type="Pfam" id="PF14322"/>
    </source>
</evidence>
<dbReference type="Proteomes" id="UP000317557">
    <property type="component" value="Unassembled WGS sequence"/>
</dbReference>
<dbReference type="Pfam" id="PF07980">
    <property type="entry name" value="SusD_RagB"/>
    <property type="match status" value="1"/>
</dbReference>
<keyword evidence="9" id="KW-1185">Reference proteome</keyword>
<sequence length="508" mass="57055">MMIVLAMFMTISCTDQFLDTEPIGKAGIEQFYQSDDDALKAIMATYDVLQWGYARDWNSPYMVKTLPSDEVNAGGSSSGDQPPYQRINDFSFSAENAPITASYQSFYYGVYRANQVINNVDPSASAQREQIVAEAKFLRAWFYFELVSMFGGVPLNLKDLAPSEYSQPRASVADVYAQIEQDLTEAISVLPLKSEYPVVDSFRATKGAAQALLGKAHLYQEEWSEAAVQFDNVISSGEYELVEDFSTVFLEEQEFGSESVFEISYVKDAGYDWGNFPWGTRVQESNIHWQLTGPRVDNYTDGNGTGLRGGWGFLWPTDDMYQAYISEGDSLRRVSSLLNEAELEARGDTMSGSPYQYEGYIRVKYGTIWDETSDENGQVPDLNYGTNIRLIRYADVLLMAAEANYHTGNEAEALRLLNGHNSALLGVRERAGLEPVTSSGTALFEDIKEERRLELAFEGVRYLDLIRWGDAPRVLGPRGFVEGKHELFPIPSDELRRNSAIGENNPRW</sequence>
<dbReference type="InterPro" id="IPR012944">
    <property type="entry name" value="SusD_RagB_dom"/>
</dbReference>
<evidence type="ECO:0000256" key="3">
    <source>
        <dbReference type="ARBA" id="ARBA00022729"/>
    </source>
</evidence>
<dbReference type="SUPFAM" id="SSF48452">
    <property type="entry name" value="TPR-like"/>
    <property type="match status" value="1"/>
</dbReference>
<dbReference type="EMBL" id="FXTP01000014">
    <property type="protein sequence ID" value="SMO88601.1"/>
    <property type="molecule type" value="Genomic_DNA"/>
</dbReference>
<protein>
    <submittedName>
        <fullName evidence="8">SusD family protein</fullName>
    </submittedName>
</protein>
<feature type="domain" description="RagB/SusD" evidence="6">
    <location>
        <begin position="350"/>
        <end position="472"/>
    </location>
</feature>
<dbReference type="Pfam" id="PF14322">
    <property type="entry name" value="SusD-like_3"/>
    <property type="match status" value="1"/>
</dbReference>
<evidence type="ECO:0000256" key="5">
    <source>
        <dbReference type="ARBA" id="ARBA00023237"/>
    </source>
</evidence>
<keyword evidence="5" id="KW-0998">Cell outer membrane</keyword>
<evidence type="ECO:0000256" key="1">
    <source>
        <dbReference type="ARBA" id="ARBA00004442"/>
    </source>
</evidence>
<feature type="domain" description="SusD-like N-terminal" evidence="7">
    <location>
        <begin position="85"/>
        <end position="216"/>
    </location>
</feature>
<evidence type="ECO:0000313" key="8">
    <source>
        <dbReference type="EMBL" id="SMO88601.1"/>
    </source>
</evidence>
<evidence type="ECO:0000313" key="9">
    <source>
        <dbReference type="Proteomes" id="UP000317557"/>
    </source>
</evidence>
<comment type="subcellular location">
    <subcellularLocation>
        <location evidence="1">Cell outer membrane</location>
    </subcellularLocation>
</comment>
<dbReference type="Gene3D" id="1.25.40.390">
    <property type="match status" value="1"/>
</dbReference>
<organism evidence="8 9">
    <name type="scientific">Gracilimonas mengyeensis</name>
    <dbReference type="NCBI Taxonomy" id="1302730"/>
    <lineage>
        <taxon>Bacteria</taxon>
        <taxon>Pseudomonadati</taxon>
        <taxon>Balneolota</taxon>
        <taxon>Balneolia</taxon>
        <taxon>Balneolales</taxon>
        <taxon>Balneolaceae</taxon>
        <taxon>Gracilimonas</taxon>
    </lineage>
</organism>
<evidence type="ECO:0000259" key="6">
    <source>
        <dbReference type="Pfam" id="PF07980"/>
    </source>
</evidence>
<keyword evidence="3" id="KW-0732">Signal</keyword>
<evidence type="ECO:0000256" key="4">
    <source>
        <dbReference type="ARBA" id="ARBA00023136"/>
    </source>
</evidence>
<name>A0A521EYR9_9BACT</name>
<comment type="similarity">
    <text evidence="2">Belongs to the SusD family.</text>
</comment>
<dbReference type="GO" id="GO:0009279">
    <property type="term" value="C:cell outer membrane"/>
    <property type="evidence" value="ECO:0007669"/>
    <property type="project" value="UniProtKB-SubCell"/>
</dbReference>
<keyword evidence="4" id="KW-0472">Membrane</keyword>
<dbReference type="InterPro" id="IPR033985">
    <property type="entry name" value="SusD-like_N"/>
</dbReference>
<dbReference type="AlphaFoldDB" id="A0A521EYR9"/>
<reference evidence="8 9" key="1">
    <citation type="submission" date="2017-05" db="EMBL/GenBank/DDBJ databases">
        <authorList>
            <person name="Varghese N."/>
            <person name="Submissions S."/>
        </authorList>
    </citation>
    <scope>NUCLEOTIDE SEQUENCE [LARGE SCALE GENOMIC DNA]</scope>
    <source>
        <strain evidence="8 9">DSM 21985</strain>
    </source>
</reference>
<dbReference type="InterPro" id="IPR011990">
    <property type="entry name" value="TPR-like_helical_dom_sf"/>
</dbReference>
<proteinExistence type="inferred from homology"/>
<evidence type="ECO:0000256" key="2">
    <source>
        <dbReference type="ARBA" id="ARBA00006275"/>
    </source>
</evidence>